<feature type="binding site" evidence="3">
    <location>
        <position position="147"/>
    </location>
    <ligand>
        <name>substrate</name>
    </ligand>
</feature>
<feature type="domain" description="SMP-30/Gluconolactonase/LRE-like region" evidence="4">
    <location>
        <begin position="35"/>
        <end position="290"/>
    </location>
</feature>
<dbReference type="SUPFAM" id="SSF63829">
    <property type="entry name" value="Calcium-dependent phosphotriesterase"/>
    <property type="match status" value="1"/>
</dbReference>
<dbReference type="Pfam" id="PF08450">
    <property type="entry name" value="SGL"/>
    <property type="match status" value="1"/>
</dbReference>
<keyword evidence="1" id="KW-0378">Hydrolase</keyword>
<reference evidence="5 6" key="1">
    <citation type="submission" date="2014-12" db="EMBL/GenBank/DDBJ databases">
        <title>16Stimator: statistical estimation of ribosomal gene copy numbers from draft genome assemblies.</title>
        <authorList>
            <person name="Perisin M.A."/>
            <person name="Vetter M."/>
            <person name="Gilbert J.A."/>
            <person name="Bergelson J."/>
        </authorList>
    </citation>
    <scope>NUCLEOTIDE SEQUENCE [LARGE SCALE GENOMIC DNA]</scope>
    <source>
        <strain evidence="5 6">MEJ076</strain>
    </source>
</reference>
<keyword evidence="3" id="KW-0862">Zinc</keyword>
<proteinExistence type="predicted"/>
<dbReference type="InterPro" id="IPR005511">
    <property type="entry name" value="SMP-30"/>
</dbReference>
<dbReference type="InterPro" id="IPR051262">
    <property type="entry name" value="SMP-30/CGR1_Lactonase"/>
</dbReference>
<dbReference type="EMBL" id="JXQV01000006">
    <property type="protein sequence ID" value="KIQ03899.1"/>
    <property type="molecule type" value="Genomic_DNA"/>
</dbReference>
<dbReference type="AlphaFoldDB" id="A0A0D0KZC8"/>
<accession>A0A0D0KZC8</accession>
<evidence type="ECO:0000259" key="4">
    <source>
        <dbReference type="Pfam" id="PF08450"/>
    </source>
</evidence>
<dbReference type="Gene3D" id="2.120.10.30">
    <property type="entry name" value="TolB, C-terminal domain"/>
    <property type="match status" value="1"/>
</dbReference>
<dbReference type="PANTHER" id="PTHR47572:SF4">
    <property type="entry name" value="LACTONASE DRP35"/>
    <property type="match status" value="1"/>
</dbReference>
<dbReference type="PANTHER" id="PTHR47572">
    <property type="entry name" value="LIPOPROTEIN-RELATED"/>
    <property type="match status" value="1"/>
</dbReference>
<feature type="active site" description="Proton donor/acceptor" evidence="2">
    <location>
        <position position="235"/>
    </location>
</feature>
<keyword evidence="3" id="KW-0479">Metal-binding</keyword>
<evidence type="ECO:0000313" key="5">
    <source>
        <dbReference type="EMBL" id="KIQ03899.1"/>
    </source>
</evidence>
<dbReference type="GO" id="GO:0046872">
    <property type="term" value="F:metal ion binding"/>
    <property type="evidence" value="ECO:0007669"/>
    <property type="project" value="UniProtKB-KW"/>
</dbReference>
<dbReference type="InterPro" id="IPR011042">
    <property type="entry name" value="6-blade_b-propeller_TolB-like"/>
</dbReference>
<evidence type="ECO:0000256" key="1">
    <source>
        <dbReference type="ARBA" id="ARBA00022801"/>
    </source>
</evidence>
<feature type="binding site" evidence="3">
    <location>
        <position position="181"/>
    </location>
    <ligand>
        <name>a divalent metal cation</name>
        <dbReference type="ChEBI" id="CHEBI:60240"/>
    </ligand>
</feature>
<dbReference type="PRINTS" id="PR01790">
    <property type="entry name" value="SMP30FAMILY"/>
</dbReference>
<protein>
    <submittedName>
        <fullName evidence="5">Gluconolactonase</fullName>
    </submittedName>
</protein>
<comment type="cofactor">
    <cofactor evidence="3">
        <name>Zn(2+)</name>
        <dbReference type="ChEBI" id="CHEBI:29105"/>
    </cofactor>
    <text evidence="3">Binds 1 divalent metal cation per subunit.</text>
</comment>
<gene>
    <name evidence="5" type="ORF">RU07_07645</name>
</gene>
<feature type="binding site" evidence="3">
    <location>
        <position position="235"/>
    </location>
    <ligand>
        <name>a divalent metal cation</name>
        <dbReference type="ChEBI" id="CHEBI:60240"/>
    </ligand>
</feature>
<evidence type="ECO:0000313" key="6">
    <source>
        <dbReference type="Proteomes" id="UP000035017"/>
    </source>
</evidence>
<comment type="caution">
    <text evidence="5">The sequence shown here is derived from an EMBL/GenBank/DDBJ whole genome shotgun (WGS) entry which is preliminary data.</text>
</comment>
<dbReference type="InterPro" id="IPR013658">
    <property type="entry name" value="SGL"/>
</dbReference>
<evidence type="ECO:0000256" key="2">
    <source>
        <dbReference type="PIRSR" id="PIRSR605511-1"/>
    </source>
</evidence>
<dbReference type="Proteomes" id="UP000035017">
    <property type="component" value="Unassembled WGS sequence"/>
</dbReference>
<name>A0A0D0KZC8_AGRTU</name>
<sequence>MTKATASHYEIYDDRFRYLIAGNAELEELYTGCRWAEGPVWFSDLNCLLWSDIPNQRIMRWVPQNGVSVFRQPSNFANGNTRDRQGRLVTCEHGTRRVTRTEIDGSITVLADRYRGKRLNSPNDVVVRSDGSIWFTDPTYGILSDYEGYKSEPEQETRNVYRIDPSSGEVEIMVDDFGQPNGLAFSPDETKLYIADSSSSHDITRPRNIRVFDVIDDKRLTGGRDFCSVDAGLPDGLRLDIAGNIWTSAGDGVHCFSPDGTLLGKIKVPQTVANLTFGGARKNRLFITASKSLYSIYVSTAGAQYP</sequence>
<dbReference type="OrthoDB" id="241638at2"/>
<dbReference type="GO" id="GO:0016787">
    <property type="term" value="F:hydrolase activity"/>
    <property type="evidence" value="ECO:0007669"/>
    <property type="project" value="UniProtKB-KW"/>
</dbReference>
<organism evidence="5 6">
    <name type="scientific">Agrobacterium tumefaciens</name>
    <dbReference type="NCBI Taxonomy" id="358"/>
    <lineage>
        <taxon>Bacteria</taxon>
        <taxon>Pseudomonadati</taxon>
        <taxon>Pseudomonadota</taxon>
        <taxon>Alphaproteobacteria</taxon>
        <taxon>Hyphomicrobiales</taxon>
        <taxon>Rhizobiaceae</taxon>
        <taxon>Rhizobium/Agrobacterium group</taxon>
        <taxon>Agrobacterium</taxon>
        <taxon>Agrobacterium tumefaciens complex</taxon>
    </lineage>
</organism>
<evidence type="ECO:0000256" key="3">
    <source>
        <dbReference type="PIRSR" id="PIRSR605511-2"/>
    </source>
</evidence>
<feature type="binding site" evidence="3">
    <location>
        <position position="37"/>
    </location>
    <ligand>
        <name>a divalent metal cation</name>
        <dbReference type="ChEBI" id="CHEBI:60240"/>
    </ligand>
</feature>
<feature type="binding site" evidence="3">
    <location>
        <position position="123"/>
    </location>
    <ligand>
        <name>substrate</name>
    </ligand>
</feature>